<dbReference type="InterPro" id="IPR010982">
    <property type="entry name" value="Lambda_DNA-bd_dom_sf"/>
</dbReference>
<name>A0A0L0KBY1_9ACTN</name>
<dbReference type="EMBL" id="JPPY01000090">
    <property type="protein sequence ID" value="KND35587.1"/>
    <property type="molecule type" value="Genomic_DNA"/>
</dbReference>
<dbReference type="PATRIC" id="fig|42234.21.peg.2965"/>
<evidence type="ECO:0000259" key="1">
    <source>
        <dbReference type="SMART" id="SM00530"/>
    </source>
</evidence>
<dbReference type="AlphaFoldDB" id="A0A0L0KBY1"/>
<feature type="domain" description="HTH cro/C1-type" evidence="1">
    <location>
        <begin position="21"/>
        <end position="76"/>
    </location>
</feature>
<dbReference type="Pfam" id="PF13560">
    <property type="entry name" value="HTH_31"/>
    <property type="match status" value="1"/>
</dbReference>
<accession>A0A0L0KBY1</accession>
<protein>
    <recommendedName>
        <fullName evidence="1">HTH cro/C1-type domain-containing protein</fullName>
    </recommendedName>
</protein>
<dbReference type="InterPro" id="IPR001387">
    <property type="entry name" value="Cro/C1-type_HTH"/>
</dbReference>
<dbReference type="SUPFAM" id="SSF47413">
    <property type="entry name" value="lambda repressor-like DNA-binding domains"/>
    <property type="match status" value="1"/>
</dbReference>
<dbReference type="SMART" id="SM00530">
    <property type="entry name" value="HTH_XRE"/>
    <property type="match status" value="1"/>
</dbReference>
<evidence type="ECO:0000313" key="3">
    <source>
        <dbReference type="Proteomes" id="UP000037151"/>
    </source>
</evidence>
<evidence type="ECO:0000313" key="2">
    <source>
        <dbReference type="EMBL" id="KND35587.1"/>
    </source>
</evidence>
<dbReference type="GO" id="GO:0003677">
    <property type="term" value="F:DNA binding"/>
    <property type="evidence" value="ECO:0007669"/>
    <property type="project" value="InterPro"/>
</dbReference>
<dbReference type="InterPro" id="IPR043917">
    <property type="entry name" value="DUF5753"/>
</dbReference>
<proteinExistence type="predicted"/>
<dbReference type="CDD" id="cd00093">
    <property type="entry name" value="HTH_XRE"/>
    <property type="match status" value="1"/>
</dbReference>
<gene>
    <name evidence="2" type="ORF">IQ63_14385</name>
</gene>
<dbReference type="Proteomes" id="UP000037151">
    <property type="component" value="Unassembled WGS sequence"/>
</dbReference>
<dbReference type="RefSeq" id="WP_050371025.1">
    <property type="nucleotide sequence ID" value="NZ_KQ257817.1"/>
</dbReference>
<dbReference type="Gene3D" id="1.10.260.40">
    <property type="entry name" value="lambda repressor-like DNA-binding domains"/>
    <property type="match status" value="1"/>
</dbReference>
<dbReference type="OrthoDB" id="2897536at2"/>
<reference evidence="3" key="1">
    <citation type="submission" date="2014-07" db="EMBL/GenBank/DDBJ databases">
        <title>Genome sequencing of plant-pathogenic Streptomyces species.</title>
        <authorList>
            <person name="Harrison J."/>
            <person name="Sapp M."/>
            <person name="Thwaites R."/>
            <person name="Studholme D.J."/>
        </authorList>
    </citation>
    <scope>NUCLEOTIDE SEQUENCE [LARGE SCALE GENOMIC DNA]</scope>
    <source>
        <strain evidence="3">NCPPB 4445</strain>
    </source>
</reference>
<organism evidence="2 3">
    <name type="scientific">Streptomyces acidiscabies</name>
    <dbReference type="NCBI Taxonomy" id="42234"/>
    <lineage>
        <taxon>Bacteria</taxon>
        <taxon>Bacillati</taxon>
        <taxon>Actinomycetota</taxon>
        <taxon>Actinomycetes</taxon>
        <taxon>Kitasatosporales</taxon>
        <taxon>Streptomycetaceae</taxon>
        <taxon>Streptomyces</taxon>
    </lineage>
</organism>
<dbReference type="Pfam" id="PF19054">
    <property type="entry name" value="DUF5753"/>
    <property type="match status" value="1"/>
</dbReference>
<sequence length="282" mass="31575">MTADASGLELPCNARELYSRELHRQRTRAGWSFQQLADKTKFSKPHLHGVEVGTRTPYPPVSEKLDEVFGTEVLFQGIYAAVRRESALKRFDHCLKLEAKAVRIQEYSGTVVSGLLQTEAYMRALFCDGNPGAPTGKIDDMVAKRLSRQKVLHRDPPPDHWFILDEAVLRRPVGGPAIMRDQLGALLPRIYAERSTIQVVPFEIGTYSLMGAVHILLSAPDGSTTVYNEAAGYGETFSDQASVTRRLREYDRLKACALSPEASVAMIKEAMEKYERCEPFQI</sequence>
<comment type="caution">
    <text evidence="2">The sequence shown here is derived from an EMBL/GenBank/DDBJ whole genome shotgun (WGS) entry which is preliminary data.</text>
</comment>